<keyword evidence="3 6" id="KW-0812">Transmembrane</keyword>
<protein>
    <submittedName>
        <fullName evidence="7">O-succinylhomoserine sulfhydrylase</fullName>
    </submittedName>
</protein>
<dbReference type="GO" id="GO:0005886">
    <property type="term" value="C:plasma membrane"/>
    <property type="evidence" value="ECO:0007669"/>
    <property type="project" value="UniProtKB-SubCell"/>
</dbReference>
<feature type="transmembrane region" description="Helical" evidence="6">
    <location>
        <begin position="39"/>
        <end position="60"/>
    </location>
</feature>
<evidence type="ECO:0000256" key="6">
    <source>
        <dbReference type="SAM" id="Phobius"/>
    </source>
</evidence>
<dbReference type="Proteomes" id="UP000255508">
    <property type="component" value="Unassembled WGS sequence"/>
</dbReference>
<evidence type="ECO:0000313" key="7">
    <source>
        <dbReference type="EMBL" id="RDH93052.1"/>
    </source>
</evidence>
<evidence type="ECO:0000256" key="4">
    <source>
        <dbReference type="ARBA" id="ARBA00022989"/>
    </source>
</evidence>
<feature type="transmembrane region" description="Helical" evidence="6">
    <location>
        <begin position="72"/>
        <end position="91"/>
    </location>
</feature>
<dbReference type="AlphaFoldDB" id="A0A370E343"/>
<keyword evidence="4 6" id="KW-1133">Transmembrane helix</keyword>
<reference evidence="7 8" key="1">
    <citation type="journal article" date="2018" name="ISME J.">
        <title>Endosymbiont genomes yield clues of tubeworm success.</title>
        <authorList>
            <person name="Li Y."/>
            <person name="Liles M.R."/>
            <person name="Halanych K.M."/>
        </authorList>
    </citation>
    <scope>NUCLEOTIDE SEQUENCE [LARGE SCALE GENOMIC DNA]</scope>
    <source>
        <strain evidence="7">A1422</strain>
    </source>
</reference>
<proteinExistence type="predicted"/>
<dbReference type="EMBL" id="QFXD01000033">
    <property type="protein sequence ID" value="RDH93052.1"/>
    <property type="molecule type" value="Genomic_DNA"/>
</dbReference>
<sequence length="94" mass="10648">MSRQKKYGIRPCTWVYLFLMFFSFVTFLIGQAGLSGLEVALAVLFLAMIKGQLVGHYFMGLGSVRGIWHWPVFIWLFIPGILIGTAFYLSYSTG</sequence>
<comment type="caution">
    <text evidence="7">The sequence shown here is derived from an EMBL/GenBank/DDBJ whole genome shotgun (WGS) entry which is preliminary data.</text>
</comment>
<gene>
    <name evidence="7" type="ORF">DIZ79_01735</name>
</gene>
<evidence type="ECO:0000256" key="1">
    <source>
        <dbReference type="ARBA" id="ARBA00004651"/>
    </source>
</evidence>
<accession>A0A370E343</accession>
<keyword evidence="2" id="KW-1003">Cell membrane</keyword>
<evidence type="ECO:0000256" key="3">
    <source>
        <dbReference type="ARBA" id="ARBA00022692"/>
    </source>
</evidence>
<evidence type="ECO:0000313" key="8">
    <source>
        <dbReference type="Proteomes" id="UP000255508"/>
    </source>
</evidence>
<evidence type="ECO:0000256" key="5">
    <source>
        <dbReference type="ARBA" id="ARBA00023136"/>
    </source>
</evidence>
<name>A0A370E343_9GAMM</name>
<dbReference type="InterPro" id="IPR005171">
    <property type="entry name" value="Cyt_c_oxidase_su4_prok"/>
</dbReference>
<organism evidence="7 8">
    <name type="scientific">endosymbiont of Lamellibrachia luymesi</name>
    <dbReference type="NCBI Taxonomy" id="2200907"/>
    <lineage>
        <taxon>Bacteria</taxon>
        <taxon>Pseudomonadati</taxon>
        <taxon>Pseudomonadota</taxon>
        <taxon>Gammaproteobacteria</taxon>
        <taxon>sulfur-oxidizing symbionts</taxon>
    </lineage>
</organism>
<dbReference type="Pfam" id="PF03626">
    <property type="entry name" value="COX4_pro"/>
    <property type="match status" value="1"/>
</dbReference>
<comment type="subcellular location">
    <subcellularLocation>
        <location evidence="1">Cell membrane</location>
        <topology evidence="1">Multi-pass membrane protein</topology>
    </subcellularLocation>
</comment>
<keyword evidence="5 6" id="KW-0472">Membrane</keyword>
<evidence type="ECO:0000256" key="2">
    <source>
        <dbReference type="ARBA" id="ARBA00022475"/>
    </source>
</evidence>
<feature type="transmembrane region" description="Helical" evidence="6">
    <location>
        <begin position="12"/>
        <end position="33"/>
    </location>
</feature>